<feature type="compositionally biased region" description="Basic and acidic residues" evidence="1">
    <location>
        <begin position="152"/>
        <end position="167"/>
    </location>
</feature>
<comment type="caution">
    <text evidence="2">The sequence shown here is derived from an EMBL/GenBank/DDBJ whole genome shotgun (WGS) entry which is preliminary data.</text>
</comment>
<sequence>MADIPRPRRPLFHTQNHAVRQTRTGHDVERLFFILASVPKAQRSLITNIGDVCALCLLAQRVMEIKAYSTCGWRRRQRDGVLCLVDMFDVSVSLQRASLGGVDRCMEREATRKSHVHAGPDSTARQDGYAGHLLDGGRVVGYGSAGGMGDGGRGKGEAKEGKEDQSQRRPAAQRKWEGERTH</sequence>
<dbReference type="AlphaFoldDB" id="A0AAN6T3W1"/>
<dbReference type="EMBL" id="MU863627">
    <property type="protein sequence ID" value="KAK4104155.1"/>
    <property type="molecule type" value="Genomic_DNA"/>
</dbReference>
<feature type="compositionally biased region" description="Gly residues" evidence="1">
    <location>
        <begin position="141"/>
        <end position="151"/>
    </location>
</feature>
<dbReference type="Proteomes" id="UP001305647">
    <property type="component" value="Unassembled WGS sequence"/>
</dbReference>
<evidence type="ECO:0000313" key="3">
    <source>
        <dbReference type="Proteomes" id="UP001305647"/>
    </source>
</evidence>
<keyword evidence="3" id="KW-1185">Reference proteome</keyword>
<feature type="region of interest" description="Disordered" evidence="1">
    <location>
        <begin position="141"/>
        <end position="182"/>
    </location>
</feature>
<proteinExistence type="predicted"/>
<reference evidence="2" key="2">
    <citation type="submission" date="2023-05" db="EMBL/GenBank/DDBJ databases">
        <authorList>
            <consortium name="Lawrence Berkeley National Laboratory"/>
            <person name="Steindorff A."/>
            <person name="Hensen N."/>
            <person name="Bonometti L."/>
            <person name="Westerberg I."/>
            <person name="Brannstrom I.O."/>
            <person name="Guillou S."/>
            <person name="Cros-Aarteil S."/>
            <person name="Calhoun S."/>
            <person name="Haridas S."/>
            <person name="Kuo A."/>
            <person name="Mondo S."/>
            <person name="Pangilinan J."/>
            <person name="Riley R."/>
            <person name="Labutti K."/>
            <person name="Andreopoulos B."/>
            <person name="Lipzen A."/>
            <person name="Chen C."/>
            <person name="Yanf M."/>
            <person name="Daum C."/>
            <person name="Ng V."/>
            <person name="Clum A."/>
            <person name="Ohm R."/>
            <person name="Martin F."/>
            <person name="Silar P."/>
            <person name="Natvig D."/>
            <person name="Lalanne C."/>
            <person name="Gautier V."/>
            <person name="Ament-Velasquez S.L."/>
            <person name="Kruys A."/>
            <person name="Hutchinson M.I."/>
            <person name="Powell A.J."/>
            <person name="Barry K."/>
            <person name="Miller A.N."/>
            <person name="Grigoriev I.V."/>
            <person name="Debuchy R."/>
            <person name="Gladieux P."/>
            <person name="Thoren M.H."/>
            <person name="Johannesson H."/>
        </authorList>
    </citation>
    <scope>NUCLEOTIDE SEQUENCE</scope>
    <source>
        <strain evidence="2">CBS 757.83</strain>
    </source>
</reference>
<reference evidence="2" key="1">
    <citation type="journal article" date="2023" name="Mol. Phylogenet. Evol.">
        <title>Genome-scale phylogeny and comparative genomics of the fungal order Sordariales.</title>
        <authorList>
            <person name="Hensen N."/>
            <person name="Bonometti L."/>
            <person name="Westerberg I."/>
            <person name="Brannstrom I.O."/>
            <person name="Guillou S."/>
            <person name="Cros-Aarteil S."/>
            <person name="Calhoun S."/>
            <person name="Haridas S."/>
            <person name="Kuo A."/>
            <person name="Mondo S."/>
            <person name="Pangilinan J."/>
            <person name="Riley R."/>
            <person name="LaButti K."/>
            <person name="Andreopoulos B."/>
            <person name="Lipzen A."/>
            <person name="Chen C."/>
            <person name="Yan M."/>
            <person name="Daum C."/>
            <person name="Ng V."/>
            <person name="Clum A."/>
            <person name="Steindorff A."/>
            <person name="Ohm R.A."/>
            <person name="Martin F."/>
            <person name="Silar P."/>
            <person name="Natvig D.O."/>
            <person name="Lalanne C."/>
            <person name="Gautier V."/>
            <person name="Ament-Velasquez S.L."/>
            <person name="Kruys A."/>
            <person name="Hutchinson M.I."/>
            <person name="Powell A.J."/>
            <person name="Barry K."/>
            <person name="Miller A.N."/>
            <person name="Grigoriev I.V."/>
            <person name="Debuchy R."/>
            <person name="Gladieux P."/>
            <person name="Hiltunen Thoren M."/>
            <person name="Johannesson H."/>
        </authorList>
    </citation>
    <scope>NUCLEOTIDE SEQUENCE</scope>
    <source>
        <strain evidence="2">CBS 757.83</strain>
    </source>
</reference>
<organism evidence="2 3">
    <name type="scientific">Parathielavia hyrcaniae</name>
    <dbReference type="NCBI Taxonomy" id="113614"/>
    <lineage>
        <taxon>Eukaryota</taxon>
        <taxon>Fungi</taxon>
        <taxon>Dikarya</taxon>
        <taxon>Ascomycota</taxon>
        <taxon>Pezizomycotina</taxon>
        <taxon>Sordariomycetes</taxon>
        <taxon>Sordariomycetidae</taxon>
        <taxon>Sordariales</taxon>
        <taxon>Chaetomiaceae</taxon>
        <taxon>Parathielavia</taxon>
    </lineage>
</organism>
<evidence type="ECO:0000256" key="1">
    <source>
        <dbReference type="SAM" id="MobiDB-lite"/>
    </source>
</evidence>
<evidence type="ECO:0000313" key="2">
    <source>
        <dbReference type="EMBL" id="KAK4104155.1"/>
    </source>
</evidence>
<accession>A0AAN6T3W1</accession>
<name>A0AAN6T3W1_9PEZI</name>
<gene>
    <name evidence="2" type="ORF">N658DRAFT_244815</name>
</gene>
<protein>
    <submittedName>
        <fullName evidence="2">Uncharacterized protein</fullName>
    </submittedName>
</protein>